<sequence length="672" mass="76817">MSGKNQGNRNQIPQPFQVQQQPQPRSLPKVTKANNTPIEIKRPQGNPQPPPPNQQHPNPPSHEPLSISQPSKKPVDVQISPEVRQQNQLRKQAHTYTIEQLKAKKHDREFTSPALFQFYAELQLFKRFMSNNHKSRGLKQSDMPVLQHKINSILLQFNLDTFQKVFNDIMGLGVDSDVFVLSYVNVVFKQAVLNPVLALLFSMLSVNISYVMKHTEYAKRMRELFLERCQESFVVPKDDTDRGTIDLLRGIVTFAGHLLRDNMLPPQLLNDWANLLMKSGNKNSLMMLIDLLAAGGQALIMANQGILDQLKQKMSSITDKELLEHYSNNDVIQSAVSPQEQTDLELQNPQMKHSPSMDKKLDEQYGTLFKRSSSIPLELCQLADNQNDQNDINSIVNDYLYNSDLSEAVSKLEELGYQKNDVKTAIDLLRAVVEQSSDKLLVISELVFELLYQEFYNNDMIKQAFNVVSKENPNDIEHGKKLVLVFAQLIWKEVVGFDDFQPLFESMKGIWQCIIPTFFQETDRLLGAYAIDEMMESDFWRQARFLDVDIGIGANANANENKPIDIGTRLKRMHDMEVADFYPQFEVAYQFREKALAGSNDKAASVILAHEVSNNDREDLLRLVFEVLLSFEEKQRIDLTGRLKNYFSHSKAVLPELAQKFGDNGKKLADLL</sequence>
<dbReference type="Proteomes" id="UP001470230">
    <property type="component" value="Unassembled WGS sequence"/>
</dbReference>
<evidence type="ECO:0000313" key="2">
    <source>
        <dbReference type="EMBL" id="KAK8866787.1"/>
    </source>
</evidence>
<name>A0ABR2IQE9_9EUKA</name>
<feature type="compositionally biased region" description="Low complexity" evidence="1">
    <location>
        <begin position="11"/>
        <end position="24"/>
    </location>
</feature>
<gene>
    <name evidence="2" type="ORF">M9Y10_009755</name>
</gene>
<comment type="caution">
    <text evidence="2">The sequence shown here is derived from an EMBL/GenBank/DDBJ whole genome shotgun (WGS) entry which is preliminary data.</text>
</comment>
<evidence type="ECO:0008006" key="4">
    <source>
        <dbReference type="Google" id="ProtNLM"/>
    </source>
</evidence>
<protein>
    <recommendedName>
        <fullName evidence="4">MI domain-containing protein</fullName>
    </recommendedName>
</protein>
<feature type="compositionally biased region" description="Polar residues" evidence="1">
    <location>
        <begin position="1"/>
        <end position="10"/>
    </location>
</feature>
<dbReference type="Gene3D" id="1.25.40.180">
    <property type="match status" value="2"/>
</dbReference>
<feature type="region of interest" description="Disordered" evidence="1">
    <location>
        <begin position="1"/>
        <end position="77"/>
    </location>
</feature>
<organism evidence="2 3">
    <name type="scientific">Tritrichomonas musculus</name>
    <dbReference type="NCBI Taxonomy" id="1915356"/>
    <lineage>
        <taxon>Eukaryota</taxon>
        <taxon>Metamonada</taxon>
        <taxon>Parabasalia</taxon>
        <taxon>Tritrichomonadida</taxon>
        <taxon>Tritrichomonadidae</taxon>
        <taxon>Tritrichomonas</taxon>
    </lineage>
</organism>
<feature type="compositionally biased region" description="Pro residues" evidence="1">
    <location>
        <begin position="46"/>
        <end position="62"/>
    </location>
</feature>
<evidence type="ECO:0000313" key="3">
    <source>
        <dbReference type="Proteomes" id="UP001470230"/>
    </source>
</evidence>
<dbReference type="InterPro" id="IPR016024">
    <property type="entry name" value="ARM-type_fold"/>
</dbReference>
<reference evidence="2 3" key="1">
    <citation type="submission" date="2024-04" db="EMBL/GenBank/DDBJ databases">
        <title>Tritrichomonas musculus Genome.</title>
        <authorList>
            <person name="Alves-Ferreira E."/>
            <person name="Grigg M."/>
            <person name="Lorenzi H."/>
            <person name="Galac M."/>
        </authorList>
    </citation>
    <scope>NUCLEOTIDE SEQUENCE [LARGE SCALE GENOMIC DNA]</scope>
    <source>
        <strain evidence="2 3">EAF2021</strain>
    </source>
</reference>
<evidence type="ECO:0000256" key="1">
    <source>
        <dbReference type="SAM" id="MobiDB-lite"/>
    </source>
</evidence>
<keyword evidence="3" id="KW-1185">Reference proteome</keyword>
<dbReference type="EMBL" id="JAPFFF010000015">
    <property type="protein sequence ID" value="KAK8866787.1"/>
    <property type="molecule type" value="Genomic_DNA"/>
</dbReference>
<accession>A0ABR2IQE9</accession>
<dbReference type="SUPFAM" id="SSF48371">
    <property type="entry name" value="ARM repeat"/>
    <property type="match status" value="1"/>
</dbReference>
<proteinExistence type="predicted"/>